<gene>
    <name evidence="9" type="ORF">WG219_21035</name>
</gene>
<name>A0ABZ2RG44_ECTME</name>
<feature type="transmembrane region" description="Helical" evidence="6">
    <location>
        <begin position="392"/>
        <end position="412"/>
    </location>
</feature>
<feature type="transmembrane region" description="Helical" evidence="6">
    <location>
        <begin position="28"/>
        <end position="47"/>
    </location>
</feature>
<keyword evidence="5 6" id="KW-0472">Membrane</keyword>
<dbReference type="Pfam" id="PF13807">
    <property type="entry name" value="GNVR"/>
    <property type="match status" value="1"/>
</dbReference>
<organism evidence="9 10">
    <name type="scientific">Ectopseudomonas mendocina</name>
    <name type="common">Pseudomonas mendocina</name>
    <dbReference type="NCBI Taxonomy" id="300"/>
    <lineage>
        <taxon>Bacteria</taxon>
        <taxon>Pseudomonadati</taxon>
        <taxon>Pseudomonadota</taxon>
        <taxon>Gammaproteobacteria</taxon>
        <taxon>Pseudomonadales</taxon>
        <taxon>Pseudomonadaceae</taxon>
        <taxon>Ectopseudomonas</taxon>
    </lineage>
</organism>
<evidence type="ECO:0000259" key="8">
    <source>
        <dbReference type="Pfam" id="PF13807"/>
    </source>
</evidence>
<dbReference type="InterPro" id="IPR032807">
    <property type="entry name" value="GNVR"/>
</dbReference>
<evidence type="ECO:0000313" key="10">
    <source>
        <dbReference type="Proteomes" id="UP001476583"/>
    </source>
</evidence>
<evidence type="ECO:0000259" key="7">
    <source>
        <dbReference type="Pfam" id="PF02706"/>
    </source>
</evidence>
<comment type="subcellular location">
    <subcellularLocation>
        <location evidence="1">Cell membrane</location>
        <topology evidence="1">Multi-pass membrane protein</topology>
    </subcellularLocation>
</comment>
<evidence type="ECO:0000256" key="6">
    <source>
        <dbReference type="SAM" id="Phobius"/>
    </source>
</evidence>
<dbReference type="Proteomes" id="UP001476583">
    <property type="component" value="Chromosome"/>
</dbReference>
<reference evidence="9 10" key="1">
    <citation type="submission" date="2024-03" db="EMBL/GenBank/DDBJ databases">
        <title>Complete genome of BD2.</title>
        <authorList>
            <person name="Cao G."/>
        </authorList>
    </citation>
    <scope>NUCLEOTIDE SEQUENCE [LARGE SCALE GENOMIC DNA]</scope>
    <source>
        <strain evidence="9 10">BD2</strain>
    </source>
</reference>
<keyword evidence="4 6" id="KW-1133">Transmembrane helix</keyword>
<dbReference type="SUPFAM" id="SSF160355">
    <property type="entry name" value="Bacterial polysaccharide co-polymerase-like"/>
    <property type="match status" value="2"/>
</dbReference>
<dbReference type="Pfam" id="PF02706">
    <property type="entry name" value="Wzz"/>
    <property type="match status" value="1"/>
</dbReference>
<dbReference type="PANTHER" id="PTHR32309">
    <property type="entry name" value="TYROSINE-PROTEIN KINASE"/>
    <property type="match status" value="1"/>
</dbReference>
<evidence type="ECO:0000256" key="3">
    <source>
        <dbReference type="ARBA" id="ARBA00022692"/>
    </source>
</evidence>
<feature type="domain" description="Tyrosine-protein kinase G-rich" evidence="8">
    <location>
        <begin position="376"/>
        <end position="414"/>
    </location>
</feature>
<proteinExistence type="predicted"/>
<dbReference type="InterPro" id="IPR003856">
    <property type="entry name" value="LPS_length_determ_N"/>
</dbReference>
<dbReference type="PANTHER" id="PTHR32309:SF13">
    <property type="entry name" value="FERRIC ENTEROBACTIN TRANSPORT PROTEIN FEPE"/>
    <property type="match status" value="1"/>
</dbReference>
<dbReference type="Gene3D" id="3.30.1890.10">
    <property type="entry name" value="FepE-like"/>
    <property type="match status" value="2"/>
</dbReference>
<sequence length="432" mass="48467">MSYNESRSRDDDEIDLLDLLGDIWAERLLIACITLAITVCAALYAFLATPYYQVTSVLHPPLLKDLEELNGAGVYKITPEEALARVGSAVSSYENRLEFARLHEGELDFLTDADGSFEQEFERFNSEAFEIKQPDPKKANTLSPFIELSLTYPKDLDGARFTNDFISFAIDREREKLKGDFEAMVANQLAGLTRSINSYRASYEAEKDSQIATLLEEDALKTAQLKDELSALRQLLLTRRKDRIAALDENIAIARSLGIHKPTSPTSLGDSERGGGGNVIRTEVNNQEVPLYFMGTEALEAERLVLQKRRSDDFTEPRIAEIQQELHMLQTNRQVELLKKRENEDLFLKKLAESREEEARLKGLQVDLSSLKLVNIDRYASEPLNPVKPKKLLILAAGIILGGVLGVFVALLRSVLRKKKQPGDNSRPLSAV</sequence>
<dbReference type="InterPro" id="IPR050445">
    <property type="entry name" value="Bact_polysacc_biosynth/exp"/>
</dbReference>
<keyword evidence="2" id="KW-1003">Cell membrane</keyword>
<keyword evidence="10" id="KW-1185">Reference proteome</keyword>
<evidence type="ECO:0000256" key="5">
    <source>
        <dbReference type="ARBA" id="ARBA00023136"/>
    </source>
</evidence>
<evidence type="ECO:0000256" key="2">
    <source>
        <dbReference type="ARBA" id="ARBA00022475"/>
    </source>
</evidence>
<keyword evidence="3 6" id="KW-0812">Transmembrane</keyword>
<evidence type="ECO:0000256" key="4">
    <source>
        <dbReference type="ARBA" id="ARBA00022989"/>
    </source>
</evidence>
<protein>
    <submittedName>
        <fullName evidence="9">Wzz/FepE/Etk N-terminal domain-containing protein</fullName>
    </submittedName>
</protein>
<feature type="domain" description="Polysaccharide chain length determinant N-terminal" evidence="7">
    <location>
        <begin position="12"/>
        <end position="68"/>
    </location>
</feature>
<dbReference type="EMBL" id="CP148074">
    <property type="protein sequence ID" value="WXL25748.1"/>
    <property type="molecule type" value="Genomic_DNA"/>
</dbReference>
<evidence type="ECO:0000313" key="9">
    <source>
        <dbReference type="EMBL" id="WXL25748.1"/>
    </source>
</evidence>
<accession>A0ABZ2RG44</accession>
<evidence type="ECO:0000256" key="1">
    <source>
        <dbReference type="ARBA" id="ARBA00004651"/>
    </source>
</evidence>